<dbReference type="AlphaFoldDB" id="A0A0F9ESE2"/>
<gene>
    <name evidence="1" type="ORF">LCGC14_2039980</name>
</gene>
<proteinExistence type="predicted"/>
<evidence type="ECO:0000313" key="1">
    <source>
        <dbReference type="EMBL" id="KKL76929.1"/>
    </source>
</evidence>
<organism evidence="1">
    <name type="scientific">marine sediment metagenome</name>
    <dbReference type="NCBI Taxonomy" id="412755"/>
    <lineage>
        <taxon>unclassified sequences</taxon>
        <taxon>metagenomes</taxon>
        <taxon>ecological metagenomes</taxon>
    </lineage>
</organism>
<sequence length="272" mass="31688">MLAKTVFLEMYSLFYDHLIGLPASQAKYLSFDQYNIPSDIARGFRWFIYYHMAQDFTRELLNEINGFMTDIRSLDAWSKVNNQCPKDHKADLTIEILGPAASSTINRVYVVKQRLIYVSFMLLHQTIMIIDPSRKDSHLVEKDININTLSQLNSTSINITELKRSLRKIDDNSFRNKSRNFRSSYQHKIPPNIEIGLSAFVTRNDKEKGKISYGLGGQEPLTIKDILPILYEQHEICVSAFHQVWKSLNEQLDIWKRKMPITTEAKMETYLD</sequence>
<accession>A0A0F9ESE2</accession>
<name>A0A0F9ESE2_9ZZZZ</name>
<dbReference type="EMBL" id="LAZR01023900">
    <property type="protein sequence ID" value="KKL76929.1"/>
    <property type="molecule type" value="Genomic_DNA"/>
</dbReference>
<reference evidence="1" key="1">
    <citation type="journal article" date="2015" name="Nature">
        <title>Complex archaea that bridge the gap between prokaryotes and eukaryotes.</title>
        <authorList>
            <person name="Spang A."/>
            <person name="Saw J.H."/>
            <person name="Jorgensen S.L."/>
            <person name="Zaremba-Niedzwiedzka K."/>
            <person name="Martijn J."/>
            <person name="Lind A.E."/>
            <person name="van Eijk R."/>
            <person name="Schleper C."/>
            <person name="Guy L."/>
            <person name="Ettema T.J."/>
        </authorList>
    </citation>
    <scope>NUCLEOTIDE SEQUENCE</scope>
</reference>
<protein>
    <submittedName>
        <fullName evidence="1">Uncharacterized protein</fullName>
    </submittedName>
</protein>
<comment type="caution">
    <text evidence="1">The sequence shown here is derived from an EMBL/GenBank/DDBJ whole genome shotgun (WGS) entry which is preliminary data.</text>
</comment>